<dbReference type="SUPFAM" id="SSF56935">
    <property type="entry name" value="Porins"/>
    <property type="match status" value="1"/>
</dbReference>
<keyword evidence="2" id="KW-0732">Signal</keyword>
<dbReference type="AlphaFoldDB" id="A0A538SQE8"/>
<protein>
    <recommendedName>
        <fullName evidence="5">TonB-dependent receptor</fullName>
    </recommendedName>
</protein>
<gene>
    <name evidence="3" type="ORF">E6K74_08805</name>
</gene>
<evidence type="ECO:0000256" key="1">
    <source>
        <dbReference type="SAM" id="MobiDB-lite"/>
    </source>
</evidence>
<feature type="region of interest" description="Disordered" evidence="1">
    <location>
        <begin position="27"/>
        <end position="77"/>
    </location>
</feature>
<proteinExistence type="predicted"/>
<evidence type="ECO:0000313" key="4">
    <source>
        <dbReference type="Proteomes" id="UP000319829"/>
    </source>
</evidence>
<comment type="caution">
    <text evidence="3">The sequence shown here is derived from an EMBL/GenBank/DDBJ whole genome shotgun (WGS) entry which is preliminary data.</text>
</comment>
<feature type="compositionally biased region" description="Low complexity" evidence="1">
    <location>
        <begin position="27"/>
        <end position="38"/>
    </location>
</feature>
<evidence type="ECO:0000313" key="3">
    <source>
        <dbReference type="EMBL" id="TMQ53603.1"/>
    </source>
</evidence>
<feature type="chain" id="PRO_5022044611" description="TonB-dependent receptor" evidence="2">
    <location>
        <begin position="27"/>
        <end position="701"/>
    </location>
</feature>
<dbReference type="Proteomes" id="UP000319829">
    <property type="component" value="Unassembled WGS sequence"/>
</dbReference>
<name>A0A538SQE8_UNCEI</name>
<evidence type="ECO:0000256" key="2">
    <source>
        <dbReference type="SAM" id="SignalP"/>
    </source>
</evidence>
<feature type="signal peptide" evidence="2">
    <location>
        <begin position="1"/>
        <end position="26"/>
    </location>
</feature>
<accession>A0A538SQE8</accession>
<reference evidence="3 4" key="1">
    <citation type="journal article" date="2019" name="Nat. Microbiol.">
        <title>Mediterranean grassland soil C-N compound turnover is dependent on rainfall and depth, and is mediated by genomically divergent microorganisms.</title>
        <authorList>
            <person name="Diamond S."/>
            <person name="Andeer P.F."/>
            <person name="Li Z."/>
            <person name="Crits-Christoph A."/>
            <person name="Burstein D."/>
            <person name="Anantharaman K."/>
            <person name="Lane K.R."/>
            <person name="Thomas B.C."/>
            <person name="Pan C."/>
            <person name="Northen T.R."/>
            <person name="Banfield J.F."/>
        </authorList>
    </citation>
    <scope>NUCLEOTIDE SEQUENCE [LARGE SCALE GENOMIC DNA]</scope>
    <source>
        <strain evidence="3">WS_4</strain>
    </source>
</reference>
<sequence>MRPKRALHLLALGAWVLISTHSSARAAQQAAADSARAGPPAPPDSTRASSPAPADTSRAPVGAHVPSRVASPTPVIPAPSMGVVAPVDMIVERKLGVASLEDVLPLRRALFVAPLPLFGPTEGSLALPDGGGRLRLNGWENEAEHTTDEPLLGSNALGWGAPWLAFGLSDPRADAVEALDLDAIESPIERPEFHGPGDSFVRLHPTGPVFARSAADTLRTVASKTTLIYQRGDGDAKVTGARFQTSAFRRRGYASYSRNQASGSGPLSQTVSARYEARVELVRALAHRIEAEGLLYERSIKDSIGSESEWDQRHVVLSATRDGERWSDVWRLRLSHAKETWILSPDANLTSEASSRERWRFPTIAAEGSMAWRPDPTLTWIATVEAASRKIVYRADSVPAFEPRKEEARLHLGTRWALGRGAGAGLDAAYDVRESQPGLVDARASLWGATRGLRGRLDLESAHDRPSWVDLLTPAKLRQFLSIPQNPTVVVSDLFRSGDPGLKPRRLTGALASAGITVARGFRLDFSGTLRRVTDDFGWDVSVDTVGGSYTVTSTARARGSGWLSHAACGWEFRGGPIRTRGVGWIRGGSDSLSPRSGSPPRSALDAAFDVRIVLFQGDLPLRFGFESHARGPRRGLAREPGQVTWDGSLSADFGSAGAFLRVENAFDRTVGSAIWDPAEPSGAPLPGRAVHAGVTWNLLD</sequence>
<dbReference type="EMBL" id="VBOU01000083">
    <property type="protein sequence ID" value="TMQ53603.1"/>
    <property type="molecule type" value="Genomic_DNA"/>
</dbReference>
<organism evidence="3 4">
    <name type="scientific">Eiseniibacteriota bacterium</name>
    <dbReference type="NCBI Taxonomy" id="2212470"/>
    <lineage>
        <taxon>Bacteria</taxon>
        <taxon>Candidatus Eiseniibacteriota</taxon>
    </lineage>
</organism>
<evidence type="ECO:0008006" key="5">
    <source>
        <dbReference type="Google" id="ProtNLM"/>
    </source>
</evidence>